<organism evidence="2 3">
    <name type="scientific">Catalinimonas alkaloidigena</name>
    <dbReference type="NCBI Taxonomy" id="1075417"/>
    <lineage>
        <taxon>Bacteria</taxon>
        <taxon>Pseudomonadati</taxon>
        <taxon>Bacteroidota</taxon>
        <taxon>Cytophagia</taxon>
        <taxon>Cytophagales</taxon>
        <taxon>Catalimonadaceae</taxon>
        <taxon>Catalinimonas</taxon>
    </lineage>
</organism>
<dbReference type="OrthoDB" id="9811841at2"/>
<dbReference type="SUPFAM" id="SSF51445">
    <property type="entry name" value="(Trans)glycosidases"/>
    <property type="match status" value="1"/>
</dbReference>
<dbReference type="Pfam" id="PF00128">
    <property type="entry name" value="Alpha-amylase"/>
    <property type="match status" value="1"/>
</dbReference>
<evidence type="ECO:0000259" key="1">
    <source>
        <dbReference type="SMART" id="SM00642"/>
    </source>
</evidence>
<gene>
    <name evidence="2" type="ORF">SAMN05421823_103691</name>
</gene>
<name>A0A1G9F779_9BACT</name>
<dbReference type="InterPro" id="IPR006047">
    <property type="entry name" value="GH13_cat_dom"/>
</dbReference>
<evidence type="ECO:0000313" key="3">
    <source>
        <dbReference type="Proteomes" id="UP000198510"/>
    </source>
</evidence>
<reference evidence="2 3" key="1">
    <citation type="submission" date="2016-10" db="EMBL/GenBank/DDBJ databases">
        <authorList>
            <person name="de Groot N.N."/>
        </authorList>
    </citation>
    <scope>NUCLEOTIDE SEQUENCE [LARGE SCALE GENOMIC DNA]</scope>
    <source>
        <strain evidence="2 3">DSM 25186</strain>
    </source>
</reference>
<sequence length="915" mass="104822">MPFTPSATYRVQLSPQFTLADLRAILPYLHQLGIDTIYAAPMFEARPESNHGYDVINPDRINPLIGTLEEFESLVADLKARNMSWVQDIVPNHMAYDPGNPWIWSILEQGEHSPYASFFDVDWRHPNPQLRKRIMLPVLGGPAKEIMEKGEIKLDWDPDRGFVLAYWDNRFPVSRRNYPGLLTRMRSDLKEKEGKAKKDLSALLREIRKTVQQPDATDAWAELRQQFNTLLEKHKPLQRVLNGLRWKYSDNSVLLQRLVRDQHYRLSHWKMTERHINYRRFFTVNDLICLAAENQEVFDRYHRFIKELYDKGLIQGVRVDHVDGLANPGQYLRRLRALLGEEAYIVVEKILEEGEHLPEDWPVQGESGYGFLAHVSQLFTTPEGAAPLAEVYQNFIGTQPVYADVVYTQKRFILTERMGGELNNLMRLWKLALPEESQSLWELNSRREALVTLMASFPVYRTYAEQPPFSEADRHVWQEALALAEKRSPQLEDLWKELKAVLLSKESPSGAEVNFIKRLQQFTGPLMAKGVEDTTFYRYNPLVSHNEVGDQPEHLGLTAETFHQAMQERQQKFPHAMNTTATHDTKRGEDARMRINLLSEIPQQWGEAVARWRELTQACKTEGTRKEAWPTPNDEYFLYQALLGVFPPDGKATKDVNERLQAYALKAFREAKDRTSWSAPNEEYEKAVKDFLNKSLKDKAFLQDFQAFWTPLWQAGAVASLAQTLVRLTAPGVPDTYQGTEFWDLSLVDPDNRRPVDYPQRTKQVTQLREAMAKDPGRLLTSLLAKPEDAHLKLFTLQQALELRRAHAALFAQGSYQTLTFTDGPAAFGLLRQHAREAVAVVTPLRFMSLAPNGLDAYDGATYWQGASVSLPADAPTRWRNVLDGATYTVEGGRLPLANLLAKFPVALLINQPSS</sequence>
<dbReference type="GO" id="GO:0047470">
    <property type="term" value="F:(1,4)-alpha-D-glucan 1-alpha-D-glucosylmutase activity"/>
    <property type="evidence" value="ECO:0007669"/>
    <property type="project" value="TreeGrafter"/>
</dbReference>
<dbReference type="Proteomes" id="UP000198510">
    <property type="component" value="Unassembled WGS sequence"/>
</dbReference>
<accession>A0A1G9F779</accession>
<dbReference type="RefSeq" id="WP_089681678.1">
    <property type="nucleotide sequence ID" value="NZ_FNFO01000003.1"/>
</dbReference>
<dbReference type="STRING" id="1075417.SAMN05421823_103691"/>
<dbReference type="PANTHER" id="PTHR10357">
    <property type="entry name" value="ALPHA-AMYLASE FAMILY MEMBER"/>
    <property type="match status" value="1"/>
</dbReference>
<feature type="domain" description="Glycosyl hydrolase family 13 catalytic" evidence="1">
    <location>
        <begin position="12"/>
        <end position="769"/>
    </location>
</feature>
<dbReference type="NCBIfam" id="TIGR02401">
    <property type="entry name" value="trehalose_TreY"/>
    <property type="match status" value="1"/>
</dbReference>
<dbReference type="AlphaFoldDB" id="A0A1G9F779"/>
<dbReference type="CDD" id="cd11336">
    <property type="entry name" value="AmyAc_MTSase"/>
    <property type="match status" value="1"/>
</dbReference>
<dbReference type="PANTHER" id="PTHR10357:SF216">
    <property type="entry name" value="MALTOOLIGOSYL TREHALOSE SYNTHASE-RELATED"/>
    <property type="match status" value="1"/>
</dbReference>
<dbReference type="Gene3D" id="3.20.20.80">
    <property type="entry name" value="Glycosidases"/>
    <property type="match status" value="3"/>
</dbReference>
<dbReference type="GO" id="GO:0030980">
    <property type="term" value="P:alpha-glucan catabolic process"/>
    <property type="evidence" value="ECO:0007669"/>
    <property type="project" value="TreeGrafter"/>
</dbReference>
<dbReference type="EMBL" id="FNFO01000003">
    <property type="protein sequence ID" value="SDK84200.1"/>
    <property type="molecule type" value="Genomic_DNA"/>
</dbReference>
<evidence type="ECO:0000313" key="2">
    <source>
        <dbReference type="EMBL" id="SDK84200.1"/>
    </source>
</evidence>
<protein>
    <submittedName>
        <fullName evidence="2">(1-&gt;4)-alpha-D-glucan 1-alpha-D-glucosylmutase</fullName>
    </submittedName>
</protein>
<dbReference type="GO" id="GO:0005992">
    <property type="term" value="P:trehalose biosynthetic process"/>
    <property type="evidence" value="ECO:0007669"/>
    <property type="project" value="TreeGrafter"/>
</dbReference>
<dbReference type="SMART" id="SM00642">
    <property type="entry name" value="Aamy"/>
    <property type="match status" value="1"/>
</dbReference>
<proteinExistence type="predicted"/>
<dbReference type="InterPro" id="IPR012767">
    <property type="entry name" value="Trehalose_TreY"/>
</dbReference>
<dbReference type="InterPro" id="IPR017853">
    <property type="entry name" value="GH"/>
</dbReference>
<dbReference type="Gene3D" id="3.30.1590.10">
    <property type="entry name" value="Maltooligosyl trehalose synthase, domain 2"/>
    <property type="match status" value="1"/>
</dbReference>
<keyword evidence="3" id="KW-1185">Reference proteome</keyword>